<keyword evidence="3" id="KW-0808">Transferase</keyword>
<dbReference type="GO" id="GO:0080044">
    <property type="term" value="F:quercetin 7-O-glucosyltransferase activity"/>
    <property type="evidence" value="ECO:0007669"/>
    <property type="project" value="TreeGrafter"/>
</dbReference>
<accession>A0A6J1ELQ5</accession>
<protein>
    <recommendedName>
        <fullName evidence="6">Mogroside I-E synthase</fullName>
        <ecNumber evidence="5">2.4.1.350</ecNumber>
    </recommendedName>
</protein>
<dbReference type="AlphaFoldDB" id="A0A6J1ELQ5"/>
<dbReference type="Pfam" id="PF00201">
    <property type="entry name" value="UDPGT"/>
    <property type="match status" value="1"/>
</dbReference>
<organism evidence="7 8">
    <name type="scientific">Cucurbita moschata</name>
    <name type="common">Winter crookneck squash</name>
    <name type="synonym">Cucurbita pepo var. moschata</name>
    <dbReference type="NCBI Taxonomy" id="3662"/>
    <lineage>
        <taxon>Eukaryota</taxon>
        <taxon>Viridiplantae</taxon>
        <taxon>Streptophyta</taxon>
        <taxon>Embryophyta</taxon>
        <taxon>Tracheophyta</taxon>
        <taxon>Spermatophyta</taxon>
        <taxon>Magnoliopsida</taxon>
        <taxon>eudicotyledons</taxon>
        <taxon>Gunneridae</taxon>
        <taxon>Pentapetalae</taxon>
        <taxon>rosids</taxon>
        <taxon>fabids</taxon>
        <taxon>Cucurbitales</taxon>
        <taxon>Cucurbitaceae</taxon>
        <taxon>Cucurbiteae</taxon>
        <taxon>Cucurbita</taxon>
    </lineage>
</organism>
<evidence type="ECO:0000256" key="3">
    <source>
        <dbReference type="ARBA" id="ARBA00022679"/>
    </source>
</evidence>
<dbReference type="PANTHER" id="PTHR11926:SF1560">
    <property type="entry name" value="UDP-GLYCOSYLTRANSFERASE 74E1-RELATED"/>
    <property type="match status" value="1"/>
</dbReference>
<dbReference type="InterPro" id="IPR002213">
    <property type="entry name" value="UDP_glucos_trans"/>
</dbReference>
<dbReference type="PANTHER" id="PTHR11926">
    <property type="entry name" value="GLUCOSYL/GLUCURONOSYL TRANSFERASES"/>
    <property type="match status" value="1"/>
</dbReference>
<dbReference type="RefSeq" id="XP_022927693.1">
    <property type="nucleotide sequence ID" value="XM_023071925.1"/>
</dbReference>
<dbReference type="FunFam" id="3.40.50.2000:FF:000019">
    <property type="entry name" value="Glycosyltransferase"/>
    <property type="match status" value="1"/>
</dbReference>
<dbReference type="EC" id="2.4.1.350" evidence="5"/>
<evidence type="ECO:0000256" key="4">
    <source>
        <dbReference type="ARBA" id="ARBA00050692"/>
    </source>
</evidence>
<sequence length="461" mass="51984">MGSLQEKETPKLHVVVVSCHAQGHINPLLQFAKHLAHVGLQVTLPVISSSSDHHYRHLPRSLTVDHVPLLPYQGAETETETVLALWERRKESMGVYLKELMRCHEDGSKRISCVVYDSVISWVLDIVKGFGVMGAAFFTQSCAVNSIYYSVYKHWVSVPLDKGWICVDGFPLFEALDLPSFVADQGKYPGFLQHLADEQFQRLNEADWIFANTFDALEPQEVKWMESHFPFKNIGPMLPSIYLDGRIPNDKDYGVSLFEPNKSSSMKWLDSKPENSVVYVSFGSTAELGKPQMEELAEGLKLSTKSFLWVVRESELHKLPPKFIDETAEKGLVVKWCPQLQVLSHKSVGCFVTHCGWNSTLEALSLGVGLVAMAQWSDQPTNAKYVEDVWKVGKRVRMEEDGVCKREEIEVCINEVMEGEDSEEINGNLVKWREVAKAAMDEGGSSDMNLKDFVKQLLGRT</sequence>
<proteinExistence type="inferred from homology"/>
<evidence type="ECO:0000256" key="5">
    <source>
        <dbReference type="ARBA" id="ARBA00066953"/>
    </source>
</evidence>
<reference evidence="8" key="1">
    <citation type="submission" date="2025-08" db="UniProtKB">
        <authorList>
            <consortium name="RefSeq"/>
        </authorList>
    </citation>
    <scope>IDENTIFICATION</scope>
    <source>
        <tissue evidence="8">Young leaves</tissue>
    </source>
</reference>
<evidence type="ECO:0000313" key="8">
    <source>
        <dbReference type="RefSeq" id="XP_022927693.1"/>
    </source>
</evidence>
<dbReference type="CDD" id="cd03784">
    <property type="entry name" value="GT1_Gtf-like"/>
    <property type="match status" value="1"/>
</dbReference>
<dbReference type="SUPFAM" id="SSF53756">
    <property type="entry name" value="UDP-Glycosyltransferase/glycogen phosphorylase"/>
    <property type="match status" value="1"/>
</dbReference>
<gene>
    <name evidence="8" type="primary">LOC111434512</name>
</gene>
<name>A0A6J1ELQ5_CUCMO</name>
<dbReference type="Gene3D" id="3.40.50.2000">
    <property type="entry name" value="Glycogen Phosphorylase B"/>
    <property type="match status" value="2"/>
</dbReference>
<dbReference type="GO" id="GO:0080043">
    <property type="term" value="F:quercetin 3-O-glucosyltransferase activity"/>
    <property type="evidence" value="ECO:0007669"/>
    <property type="project" value="TreeGrafter"/>
</dbReference>
<dbReference type="KEGG" id="cmos:111434512"/>
<evidence type="ECO:0000256" key="1">
    <source>
        <dbReference type="ARBA" id="ARBA00004721"/>
    </source>
</evidence>
<comment type="similarity">
    <text evidence="2">Belongs to the UDP-glycosyltransferase family.</text>
</comment>
<evidence type="ECO:0000313" key="7">
    <source>
        <dbReference type="Proteomes" id="UP000504609"/>
    </source>
</evidence>
<comment type="pathway">
    <text evidence="1">Secondary metabolite biosynthesis; terpenoid biosynthesis.</text>
</comment>
<dbReference type="GeneID" id="111434512"/>
<evidence type="ECO:0000256" key="6">
    <source>
        <dbReference type="ARBA" id="ARBA00074737"/>
    </source>
</evidence>
<evidence type="ECO:0000256" key="2">
    <source>
        <dbReference type="ARBA" id="ARBA00009995"/>
    </source>
</evidence>
<keyword evidence="7" id="KW-1185">Reference proteome</keyword>
<dbReference type="Proteomes" id="UP000504609">
    <property type="component" value="Unplaced"/>
</dbReference>
<comment type="catalytic activity">
    <reaction evidence="4">
        <text>mogrol + UDP-alpha-D-glucose = mogroside IE + UDP + H(+)</text>
        <dbReference type="Rhea" id="RHEA:52044"/>
        <dbReference type="ChEBI" id="CHEBI:15378"/>
        <dbReference type="ChEBI" id="CHEBI:58223"/>
        <dbReference type="ChEBI" id="CHEBI:58885"/>
        <dbReference type="ChEBI" id="CHEBI:138974"/>
        <dbReference type="ChEBI" id="CHEBI:138975"/>
        <dbReference type="EC" id="2.4.1.350"/>
    </reaction>
    <physiologicalReaction direction="left-to-right" evidence="4">
        <dbReference type="Rhea" id="RHEA:52045"/>
    </physiologicalReaction>
</comment>